<sequence length="673" mass="72489">MDGSRKRKASNATPAHNEGGTKKLKLLHTNVQSLGNQLVTNLRGAVDKTKRPIANAFLELPSRDELPDYYEVTKLPVAISTIQEKLDNNAYPTMTTLESDLKRMVQNAKDYNVSGSPVYEDAERIRKLVYNYMKANNPAYRDPNYSSFATPIPDRIATPATNGAHTNGDKDKTPSRPPSERPIRRSTAAPSEPVDRKTSVAPSHASGTDFTDYAGLSFADAQQKIVTDFIKYVDNEGLRIYTPFETLPSRQLEDYYAVIKNPVSLRSVLKRAKGQHGRNPVTGISDFKTWDAFESEIGLIWRNAKTYNEDGSEMFELATRFEEHFKEVLAQVKEQVSEPSSGTRIKLAGPKPPVTLNLSQSRPSPSPGVGIDNAALQRQKQMVAAGVNGKQNVSSATPANGMVRTSSQASNASTPRPLTAASPTPAAGIKKEKTSTQSPALASATLATVAPSATVPATVAATPATKTMGTATAATAVAPTITAAAAAPTASTNGVMPPPTVARPPSASPFAPPPVPRSVSQQFTVPAPLPPTPIRPYPQSQALLPNVTIATHPQLKIPAPYRLNVPPHASLSQQSRTITLPNTHYFLQVMPQVSKQLALGRPYKMFVTINGMRLSQRDTQFDVGTGCRTHVYEGSLAQGVNRIEVEVATAKEKEGGKGLDVEKVTVFANLMRA</sequence>
<keyword evidence="4" id="KW-0805">Transcription regulation</keyword>
<organism evidence="11 12">
    <name type="scientific">Polychaeton citri CBS 116435</name>
    <dbReference type="NCBI Taxonomy" id="1314669"/>
    <lineage>
        <taxon>Eukaryota</taxon>
        <taxon>Fungi</taxon>
        <taxon>Dikarya</taxon>
        <taxon>Ascomycota</taxon>
        <taxon>Pezizomycotina</taxon>
        <taxon>Dothideomycetes</taxon>
        <taxon>Dothideomycetidae</taxon>
        <taxon>Capnodiales</taxon>
        <taxon>Capnodiaceae</taxon>
        <taxon>Polychaeton</taxon>
    </lineage>
</organism>
<protein>
    <submittedName>
        <fullName evidence="11">Bromodomain-containing protein</fullName>
    </submittedName>
</protein>
<evidence type="ECO:0000256" key="5">
    <source>
        <dbReference type="ARBA" id="ARBA00023117"/>
    </source>
</evidence>
<evidence type="ECO:0000256" key="3">
    <source>
        <dbReference type="ARBA" id="ARBA00022853"/>
    </source>
</evidence>
<accession>A0A9P4Q3I7</accession>
<evidence type="ECO:0000256" key="7">
    <source>
        <dbReference type="ARBA" id="ARBA00023242"/>
    </source>
</evidence>
<reference evidence="11" key="1">
    <citation type="journal article" date="2020" name="Stud. Mycol.">
        <title>101 Dothideomycetes genomes: a test case for predicting lifestyles and emergence of pathogens.</title>
        <authorList>
            <person name="Haridas S."/>
            <person name="Albert R."/>
            <person name="Binder M."/>
            <person name="Bloem J."/>
            <person name="Labutti K."/>
            <person name="Salamov A."/>
            <person name="Andreopoulos B."/>
            <person name="Baker S."/>
            <person name="Barry K."/>
            <person name="Bills G."/>
            <person name="Bluhm B."/>
            <person name="Cannon C."/>
            <person name="Castanera R."/>
            <person name="Culley D."/>
            <person name="Daum C."/>
            <person name="Ezra D."/>
            <person name="Gonzalez J."/>
            <person name="Henrissat B."/>
            <person name="Kuo A."/>
            <person name="Liang C."/>
            <person name="Lipzen A."/>
            <person name="Lutzoni F."/>
            <person name="Magnuson J."/>
            <person name="Mondo S."/>
            <person name="Nolan M."/>
            <person name="Ohm R."/>
            <person name="Pangilinan J."/>
            <person name="Park H.-J."/>
            <person name="Ramirez L."/>
            <person name="Alfaro M."/>
            <person name="Sun H."/>
            <person name="Tritt A."/>
            <person name="Yoshinaga Y."/>
            <person name="Zwiers L.-H."/>
            <person name="Turgeon B."/>
            <person name="Goodwin S."/>
            <person name="Spatafora J."/>
            <person name="Crous P."/>
            <person name="Grigoriev I."/>
        </authorList>
    </citation>
    <scope>NUCLEOTIDE SEQUENCE</scope>
    <source>
        <strain evidence="11">CBS 116435</strain>
    </source>
</reference>
<keyword evidence="6" id="KW-0804">Transcription</keyword>
<evidence type="ECO:0000313" key="11">
    <source>
        <dbReference type="EMBL" id="KAF2719927.1"/>
    </source>
</evidence>
<evidence type="ECO:0000313" key="12">
    <source>
        <dbReference type="Proteomes" id="UP000799441"/>
    </source>
</evidence>
<dbReference type="OrthoDB" id="6017at2759"/>
<comment type="subcellular location">
    <subcellularLocation>
        <location evidence="1">Nucleus</location>
    </subcellularLocation>
</comment>
<dbReference type="PANTHER" id="PTHR16062:SF19">
    <property type="entry name" value="PROTEIN POLYBROMO-1"/>
    <property type="match status" value="1"/>
</dbReference>
<feature type="region of interest" description="Disordered" evidence="9">
    <location>
        <begin position="386"/>
        <end position="439"/>
    </location>
</feature>
<evidence type="ECO:0000256" key="2">
    <source>
        <dbReference type="ARBA" id="ARBA00022737"/>
    </source>
</evidence>
<dbReference type="Proteomes" id="UP000799441">
    <property type="component" value="Unassembled WGS sequence"/>
</dbReference>
<feature type="compositionally biased region" description="Basic and acidic residues" evidence="9">
    <location>
        <begin position="167"/>
        <end position="183"/>
    </location>
</feature>
<dbReference type="PRINTS" id="PR00503">
    <property type="entry name" value="BROMODOMAIN"/>
</dbReference>
<dbReference type="GO" id="GO:0003682">
    <property type="term" value="F:chromatin binding"/>
    <property type="evidence" value="ECO:0007669"/>
    <property type="project" value="TreeGrafter"/>
</dbReference>
<dbReference type="PANTHER" id="PTHR16062">
    <property type="entry name" value="SWI/SNF-RELATED"/>
    <property type="match status" value="1"/>
</dbReference>
<feature type="domain" description="Bromo" evidence="10">
    <location>
        <begin position="49"/>
        <end position="119"/>
    </location>
</feature>
<keyword evidence="2" id="KW-0677">Repeat</keyword>
<keyword evidence="3" id="KW-0156">Chromatin regulator</keyword>
<evidence type="ECO:0000256" key="1">
    <source>
        <dbReference type="ARBA" id="ARBA00004123"/>
    </source>
</evidence>
<feature type="domain" description="Bromo" evidence="10">
    <location>
        <begin position="221"/>
        <end position="315"/>
    </location>
</feature>
<keyword evidence="5 8" id="KW-0103">Bromodomain</keyword>
<dbReference type="EMBL" id="MU003805">
    <property type="protein sequence ID" value="KAF2719927.1"/>
    <property type="molecule type" value="Genomic_DNA"/>
</dbReference>
<dbReference type="PROSITE" id="PS50014">
    <property type="entry name" value="BROMODOMAIN_2"/>
    <property type="match status" value="2"/>
</dbReference>
<dbReference type="AlphaFoldDB" id="A0A9P4Q3I7"/>
<dbReference type="Gene3D" id="1.20.920.10">
    <property type="entry name" value="Bromodomain-like"/>
    <property type="match status" value="2"/>
</dbReference>
<dbReference type="GO" id="GO:0006368">
    <property type="term" value="P:transcription elongation by RNA polymerase II"/>
    <property type="evidence" value="ECO:0007669"/>
    <property type="project" value="TreeGrafter"/>
</dbReference>
<proteinExistence type="predicted"/>
<gene>
    <name evidence="11" type="ORF">K431DRAFT_286236</name>
</gene>
<dbReference type="InterPro" id="IPR054551">
    <property type="entry name" value="RSC4_Ig-like"/>
</dbReference>
<evidence type="ECO:0000256" key="6">
    <source>
        <dbReference type="ARBA" id="ARBA00023163"/>
    </source>
</evidence>
<dbReference type="InterPro" id="IPR001487">
    <property type="entry name" value="Bromodomain"/>
</dbReference>
<evidence type="ECO:0000256" key="8">
    <source>
        <dbReference type="PROSITE-ProRule" id="PRU00035"/>
    </source>
</evidence>
<dbReference type="SUPFAM" id="SSF47370">
    <property type="entry name" value="Bromodomain"/>
    <property type="match status" value="2"/>
</dbReference>
<dbReference type="InterPro" id="IPR036427">
    <property type="entry name" value="Bromodomain-like_sf"/>
</dbReference>
<dbReference type="Pfam" id="PF00439">
    <property type="entry name" value="Bromodomain"/>
    <property type="match status" value="2"/>
</dbReference>
<keyword evidence="7" id="KW-0539">Nucleus</keyword>
<comment type="caution">
    <text evidence="11">The sequence shown here is derived from an EMBL/GenBank/DDBJ whole genome shotgun (WGS) entry which is preliminary data.</text>
</comment>
<dbReference type="InterPro" id="IPR037382">
    <property type="entry name" value="Rsc/polybromo"/>
</dbReference>
<dbReference type="SMART" id="SM00297">
    <property type="entry name" value="BROMO"/>
    <property type="match status" value="2"/>
</dbReference>
<dbReference type="Pfam" id="PF22994">
    <property type="entry name" value="RSC4_Ig_like"/>
    <property type="match status" value="1"/>
</dbReference>
<evidence type="ECO:0000259" key="10">
    <source>
        <dbReference type="PROSITE" id="PS50014"/>
    </source>
</evidence>
<evidence type="ECO:0000256" key="4">
    <source>
        <dbReference type="ARBA" id="ARBA00023015"/>
    </source>
</evidence>
<dbReference type="CDD" id="cd04369">
    <property type="entry name" value="Bromodomain"/>
    <property type="match status" value="2"/>
</dbReference>
<feature type="region of interest" description="Disordered" evidence="9">
    <location>
        <begin position="143"/>
        <end position="206"/>
    </location>
</feature>
<dbReference type="GO" id="GO:0016586">
    <property type="term" value="C:RSC-type complex"/>
    <property type="evidence" value="ECO:0007669"/>
    <property type="project" value="InterPro"/>
</dbReference>
<evidence type="ECO:0000256" key="9">
    <source>
        <dbReference type="SAM" id="MobiDB-lite"/>
    </source>
</evidence>
<feature type="region of interest" description="Disordered" evidence="9">
    <location>
        <begin position="334"/>
        <end position="371"/>
    </location>
</feature>
<feature type="region of interest" description="Disordered" evidence="9">
    <location>
        <begin position="1"/>
        <end position="23"/>
    </location>
</feature>
<feature type="compositionally biased region" description="Polar residues" evidence="9">
    <location>
        <begin position="389"/>
        <end position="416"/>
    </location>
</feature>
<dbReference type="GO" id="GO:0006338">
    <property type="term" value="P:chromatin remodeling"/>
    <property type="evidence" value="ECO:0007669"/>
    <property type="project" value="InterPro"/>
</dbReference>
<dbReference type="FunFam" id="1.20.920.10:FF:000083">
    <property type="entry name" value="WGS project CABT00000000 data, contig 2.8"/>
    <property type="match status" value="1"/>
</dbReference>
<keyword evidence="12" id="KW-1185">Reference proteome</keyword>
<name>A0A9P4Q3I7_9PEZI</name>